<dbReference type="Pfam" id="PF05685">
    <property type="entry name" value="Uma2"/>
    <property type="match status" value="1"/>
</dbReference>
<evidence type="ECO:0000259" key="1">
    <source>
        <dbReference type="Pfam" id="PF05685"/>
    </source>
</evidence>
<keyword evidence="2" id="KW-0540">Nuclease</keyword>
<evidence type="ECO:0000313" key="3">
    <source>
        <dbReference type="Proteomes" id="UP001500842"/>
    </source>
</evidence>
<keyword evidence="3" id="KW-1185">Reference proteome</keyword>
<dbReference type="InterPro" id="IPR012296">
    <property type="entry name" value="Nuclease_put_TT1808"/>
</dbReference>
<sequence length="191" mass="20621">MGVMISLSPDVDLLTGIPVGRSLTALDVAELTGEGARYELIDGVLTEMAGCSPEHQDVVMHLSALLFGLRPPGLKVLPAPFDIIDNQTAVQPDIVVITKPIATHGYVEGPPLLAVEVLSPSTALYDLNTKFKRYERAGVASYWAIDPIKLRLIAWELRDGEYVEVADVTGEESWTAELPFPVTITPAALVD</sequence>
<organism evidence="2 3">
    <name type="scientific">Nocardioides humi</name>
    <dbReference type="NCBI Taxonomy" id="449461"/>
    <lineage>
        <taxon>Bacteria</taxon>
        <taxon>Bacillati</taxon>
        <taxon>Actinomycetota</taxon>
        <taxon>Actinomycetes</taxon>
        <taxon>Propionibacteriales</taxon>
        <taxon>Nocardioidaceae</taxon>
        <taxon>Nocardioides</taxon>
    </lineage>
</organism>
<dbReference type="Gene3D" id="3.90.1570.10">
    <property type="entry name" value="tt1808, chain A"/>
    <property type="match status" value="1"/>
</dbReference>
<proteinExistence type="predicted"/>
<gene>
    <name evidence="2" type="ORF">GCM10009788_10340</name>
</gene>
<dbReference type="SUPFAM" id="SSF52980">
    <property type="entry name" value="Restriction endonuclease-like"/>
    <property type="match status" value="1"/>
</dbReference>
<keyword evidence="2" id="KW-0255">Endonuclease</keyword>
<dbReference type="GO" id="GO:0004519">
    <property type="term" value="F:endonuclease activity"/>
    <property type="evidence" value="ECO:0007669"/>
    <property type="project" value="UniProtKB-KW"/>
</dbReference>
<keyword evidence="2" id="KW-0378">Hydrolase</keyword>
<evidence type="ECO:0000313" key="2">
    <source>
        <dbReference type="EMBL" id="GAA1508128.1"/>
    </source>
</evidence>
<dbReference type="PANTHER" id="PTHR35400:SF3">
    <property type="entry name" value="SLL1072 PROTEIN"/>
    <property type="match status" value="1"/>
</dbReference>
<dbReference type="PANTHER" id="PTHR35400">
    <property type="entry name" value="SLR1083 PROTEIN"/>
    <property type="match status" value="1"/>
</dbReference>
<protein>
    <submittedName>
        <fullName evidence="2">Uma2 family endonuclease</fullName>
    </submittedName>
</protein>
<dbReference type="CDD" id="cd06260">
    <property type="entry name" value="DUF820-like"/>
    <property type="match status" value="1"/>
</dbReference>
<dbReference type="Proteomes" id="UP001500842">
    <property type="component" value="Unassembled WGS sequence"/>
</dbReference>
<dbReference type="InterPro" id="IPR008538">
    <property type="entry name" value="Uma2"/>
</dbReference>
<name>A0ABN1ZZV2_9ACTN</name>
<reference evidence="2 3" key="1">
    <citation type="journal article" date="2019" name="Int. J. Syst. Evol. Microbiol.">
        <title>The Global Catalogue of Microorganisms (GCM) 10K type strain sequencing project: providing services to taxonomists for standard genome sequencing and annotation.</title>
        <authorList>
            <consortium name="The Broad Institute Genomics Platform"/>
            <consortium name="The Broad Institute Genome Sequencing Center for Infectious Disease"/>
            <person name="Wu L."/>
            <person name="Ma J."/>
        </authorList>
    </citation>
    <scope>NUCLEOTIDE SEQUENCE [LARGE SCALE GENOMIC DNA]</scope>
    <source>
        <strain evidence="2 3">JCM 14942</strain>
    </source>
</reference>
<dbReference type="InterPro" id="IPR011335">
    <property type="entry name" value="Restrct_endonuc-II-like"/>
</dbReference>
<accession>A0ABN1ZZV2</accession>
<feature type="domain" description="Putative restriction endonuclease" evidence="1">
    <location>
        <begin position="31"/>
        <end position="183"/>
    </location>
</feature>
<comment type="caution">
    <text evidence="2">The sequence shown here is derived from an EMBL/GenBank/DDBJ whole genome shotgun (WGS) entry which is preliminary data.</text>
</comment>
<dbReference type="EMBL" id="BAAAOR010000007">
    <property type="protein sequence ID" value="GAA1508128.1"/>
    <property type="molecule type" value="Genomic_DNA"/>
</dbReference>